<keyword evidence="3" id="KW-1003">Cell membrane</keyword>
<dbReference type="Gene3D" id="3.40.720.10">
    <property type="entry name" value="Alkaline Phosphatase, subunit A"/>
    <property type="match status" value="1"/>
</dbReference>
<evidence type="ECO:0000256" key="4">
    <source>
        <dbReference type="ARBA" id="ARBA00022692"/>
    </source>
</evidence>
<keyword evidence="8" id="KW-0808">Transferase</keyword>
<keyword evidence="6" id="KW-0472">Membrane</keyword>
<evidence type="ECO:0000313" key="9">
    <source>
        <dbReference type="Proteomes" id="UP000450917"/>
    </source>
</evidence>
<dbReference type="GO" id="GO:0005886">
    <property type="term" value="C:plasma membrane"/>
    <property type="evidence" value="ECO:0007669"/>
    <property type="project" value="UniProtKB-SubCell"/>
</dbReference>
<name>A0A7X2Z9K2_9BACL</name>
<dbReference type="EMBL" id="WNZX01000003">
    <property type="protein sequence ID" value="MUG70250.1"/>
    <property type="molecule type" value="Genomic_DNA"/>
</dbReference>
<evidence type="ECO:0000259" key="7">
    <source>
        <dbReference type="Pfam" id="PF00884"/>
    </source>
</evidence>
<feature type="domain" description="Sulfatase N-terminal" evidence="7">
    <location>
        <begin position="42"/>
        <end position="334"/>
    </location>
</feature>
<dbReference type="PANTHER" id="PTHR47371">
    <property type="entry name" value="LIPOTEICHOIC ACID SYNTHASE"/>
    <property type="match status" value="1"/>
</dbReference>
<keyword evidence="9" id="KW-1185">Reference proteome</keyword>
<proteinExistence type="predicted"/>
<dbReference type="InterPro" id="IPR050448">
    <property type="entry name" value="OpgB/LTA_synthase_biosynth"/>
</dbReference>
<organism evidence="8 9">
    <name type="scientific">Paenibacillus validus</name>
    <dbReference type="NCBI Taxonomy" id="44253"/>
    <lineage>
        <taxon>Bacteria</taxon>
        <taxon>Bacillati</taxon>
        <taxon>Bacillota</taxon>
        <taxon>Bacilli</taxon>
        <taxon>Bacillales</taxon>
        <taxon>Paenibacillaceae</taxon>
        <taxon>Paenibacillus</taxon>
    </lineage>
</organism>
<dbReference type="InterPro" id="IPR000917">
    <property type="entry name" value="Sulfatase_N"/>
</dbReference>
<dbReference type="Proteomes" id="UP000450917">
    <property type="component" value="Unassembled WGS sequence"/>
</dbReference>
<dbReference type="Pfam" id="PF00884">
    <property type="entry name" value="Sulfatase"/>
    <property type="match status" value="1"/>
</dbReference>
<accession>A0A7X2Z9K2</accession>
<gene>
    <name evidence="8" type="ORF">GNP93_06110</name>
</gene>
<evidence type="ECO:0000256" key="3">
    <source>
        <dbReference type="ARBA" id="ARBA00022475"/>
    </source>
</evidence>
<dbReference type="Gene3D" id="2.60.40.10">
    <property type="entry name" value="Immunoglobulins"/>
    <property type="match status" value="1"/>
</dbReference>
<dbReference type="PANTHER" id="PTHR47371:SF3">
    <property type="entry name" value="PHOSPHOGLYCEROL TRANSFERASE I"/>
    <property type="match status" value="1"/>
</dbReference>
<dbReference type="InterPro" id="IPR013783">
    <property type="entry name" value="Ig-like_fold"/>
</dbReference>
<dbReference type="GO" id="GO:0016740">
    <property type="term" value="F:transferase activity"/>
    <property type="evidence" value="ECO:0007669"/>
    <property type="project" value="UniProtKB-KW"/>
</dbReference>
<dbReference type="InterPro" id="IPR017850">
    <property type="entry name" value="Alkaline_phosphatase_core_sf"/>
</dbReference>
<keyword evidence="4" id="KW-0812">Transmembrane</keyword>
<dbReference type="GO" id="GO:0016787">
    <property type="term" value="F:hydrolase activity"/>
    <property type="evidence" value="ECO:0007669"/>
    <property type="project" value="UniProtKB-KW"/>
</dbReference>
<comment type="pathway">
    <text evidence="2">Cell wall biogenesis; lipoteichoic acid biosynthesis.</text>
</comment>
<evidence type="ECO:0000256" key="6">
    <source>
        <dbReference type="ARBA" id="ARBA00023136"/>
    </source>
</evidence>
<dbReference type="SUPFAM" id="SSF53649">
    <property type="entry name" value="Alkaline phosphatase-like"/>
    <property type="match status" value="1"/>
</dbReference>
<sequence>MMLLLLPTSEWINPDRVPVRSIPSLDMEPATDWEPEQLNKPPNIIVVLSESFWDATQLPGLVFSRDPAPFFHSLQKRYTHGTMLSPMFGGGTANVELEVLTGHSYRFFPKDSIVYEQYIKQPTASLASLLAGQGYATTAISPFHGWFFNSSEVYKYLGFSQFISLEYFNPDEYVGPYIGDHAVARRIIEQSEQSPGSDFIFANTMENHYHYWPGKFKRNKIDVKGKVSPEAIGLTETYAQGMEGADRMLEELIVHYSRLKEPTIIVFFGDHLPSLEKYTVYEETGYITGENDPDFLTKMHEVPVVIWNNYLPREKNEKLHFSPSFLGPYVLRLAQREGSPYTDYLYDLSQKMPLVPPEEAYAEMGIDPAMVADYRSRQQAILEQEQQRADEAKARLSGFKLGYGAPEIRRVEPSVISASEDALGRTTLTVEGGRFGLGCSIFVNGKQLETAWLSESSLSAALPRELTAKPGALTVEVKVIDSKKQILAVSSPATVTVQAMNK</sequence>
<keyword evidence="8" id="KW-0378">Hydrolase</keyword>
<comment type="caution">
    <text evidence="8">The sequence shown here is derived from an EMBL/GenBank/DDBJ whole genome shotgun (WGS) entry which is preliminary data.</text>
</comment>
<protein>
    <submittedName>
        <fullName evidence="8">Sulfatase-like hydrolase/transferase</fullName>
    </submittedName>
</protein>
<evidence type="ECO:0000313" key="8">
    <source>
        <dbReference type="EMBL" id="MUG70250.1"/>
    </source>
</evidence>
<comment type="subcellular location">
    <subcellularLocation>
        <location evidence="1">Cell membrane</location>
        <topology evidence="1">Multi-pass membrane protein</topology>
    </subcellularLocation>
</comment>
<evidence type="ECO:0000256" key="1">
    <source>
        <dbReference type="ARBA" id="ARBA00004651"/>
    </source>
</evidence>
<evidence type="ECO:0000256" key="2">
    <source>
        <dbReference type="ARBA" id="ARBA00004936"/>
    </source>
</evidence>
<dbReference type="AlphaFoldDB" id="A0A7X2Z9K2"/>
<evidence type="ECO:0000256" key="5">
    <source>
        <dbReference type="ARBA" id="ARBA00022989"/>
    </source>
</evidence>
<dbReference type="CDD" id="cd16015">
    <property type="entry name" value="LTA_synthase"/>
    <property type="match status" value="1"/>
</dbReference>
<reference evidence="8 9" key="1">
    <citation type="submission" date="2019-11" db="EMBL/GenBank/DDBJ databases">
        <title>Draft genome sequences of five Paenibacillus species of dairy origin.</title>
        <authorList>
            <person name="Olajide A.M."/>
            <person name="Chen S."/>
            <person name="Lapointe G."/>
        </authorList>
    </citation>
    <scope>NUCLEOTIDE SEQUENCE [LARGE SCALE GENOMIC DNA]</scope>
    <source>
        <strain evidence="8 9">2CS3</strain>
    </source>
</reference>
<keyword evidence="5" id="KW-1133">Transmembrane helix</keyword>